<keyword evidence="2" id="KW-1185">Reference proteome</keyword>
<sequence length="92" mass="10463">MGVKIGDFARKRAVSDFKAMRRAGKDPLGVGWKWCRIDGCGRRYNRWLMVALEAFLMVMQVVGIGGMCFWFLGYASWGKGVMRKGCRHVTLL</sequence>
<dbReference type="EMBL" id="CM042012">
    <property type="protein sequence ID" value="KAI3749849.1"/>
    <property type="molecule type" value="Genomic_DNA"/>
</dbReference>
<reference evidence="1 2" key="2">
    <citation type="journal article" date="2022" name="Mol. Ecol. Resour.">
        <title>The genomes of chicory, endive, great burdock and yacon provide insights into Asteraceae paleo-polyploidization history and plant inulin production.</title>
        <authorList>
            <person name="Fan W."/>
            <person name="Wang S."/>
            <person name="Wang H."/>
            <person name="Wang A."/>
            <person name="Jiang F."/>
            <person name="Liu H."/>
            <person name="Zhao H."/>
            <person name="Xu D."/>
            <person name="Zhang Y."/>
        </authorList>
    </citation>
    <scope>NUCLEOTIDE SEQUENCE [LARGE SCALE GENOMIC DNA]</scope>
    <source>
        <strain evidence="2">cv. Punajuju</strain>
        <tissue evidence="1">Leaves</tissue>
    </source>
</reference>
<reference evidence="2" key="1">
    <citation type="journal article" date="2022" name="Mol. Ecol. Resour.">
        <title>The genomes of chicory, endive, great burdock and yacon provide insights into Asteraceae palaeo-polyploidization history and plant inulin production.</title>
        <authorList>
            <person name="Fan W."/>
            <person name="Wang S."/>
            <person name="Wang H."/>
            <person name="Wang A."/>
            <person name="Jiang F."/>
            <person name="Liu H."/>
            <person name="Zhao H."/>
            <person name="Xu D."/>
            <person name="Zhang Y."/>
        </authorList>
    </citation>
    <scope>NUCLEOTIDE SEQUENCE [LARGE SCALE GENOMIC DNA]</scope>
    <source>
        <strain evidence="2">cv. Punajuju</strain>
    </source>
</reference>
<dbReference type="Proteomes" id="UP001055811">
    <property type="component" value="Linkage Group LG04"/>
</dbReference>
<accession>A0ACB9DT38</accession>
<protein>
    <submittedName>
        <fullName evidence="1">Uncharacterized protein</fullName>
    </submittedName>
</protein>
<comment type="caution">
    <text evidence="1">The sequence shown here is derived from an EMBL/GenBank/DDBJ whole genome shotgun (WGS) entry which is preliminary data.</text>
</comment>
<evidence type="ECO:0000313" key="1">
    <source>
        <dbReference type="EMBL" id="KAI3749849.1"/>
    </source>
</evidence>
<name>A0ACB9DT38_CICIN</name>
<organism evidence="1 2">
    <name type="scientific">Cichorium intybus</name>
    <name type="common">Chicory</name>
    <dbReference type="NCBI Taxonomy" id="13427"/>
    <lineage>
        <taxon>Eukaryota</taxon>
        <taxon>Viridiplantae</taxon>
        <taxon>Streptophyta</taxon>
        <taxon>Embryophyta</taxon>
        <taxon>Tracheophyta</taxon>
        <taxon>Spermatophyta</taxon>
        <taxon>Magnoliopsida</taxon>
        <taxon>eudicotyledons</taxon>
        <taxon>Gunneridae</taxon>
        <taxon>Pentapetalae</taxon>
        <taxon>asterids</taxon>
        <taxon>campanulids</taxon>
        <taxon>Asterales</taxon>
        <taxon>Asteraceae</taxon>
        <taxon>Cichorioideae</taxon>
        <taxon>Cichorieae</taxon>
        <taxon>Cichoriinae</taxon>
        <taxon>Cichorium</taxon>
    </lineage>
</organism>
<proteinExistence type="predicted"/>
<evidence type="ECO:0000313" key="2">
    <source>
        <dbReference type="Proteomes" id="UP001055811"/>
    </source>
</evidence>
<gene>
    <name evidence="1" type="ORF">L2E82_20466</name>
</gene>